<evidence type="ECO:0000256" key="1">
    <source>
        <dbReference type="SAM" id="Phobius"/>
    </source>
</evidence>
<organism evidence="2">
    <name type="scientific">uncultured bacterium</name>
    <name type="common">gcode 4</name>
    <dbReference type="NCBI Taxonomy" id="1234023"/>
    <lineage>
        <taxon>Bacteria</taxon>
        <taxon>environmental samples</taxon>
    </lineage>
</organism>
<accession>K1YMN1</accession>
<feature type="non-terminal residue" evidence="2">
    <location>
        <position position="216"/>
    </location>
</feature>
<evidence type="ECO:0000313" key="2">
    <source>
        <dbReference type="EMBL" id="EKD44205.1"/>
    </source>
</evidence>
<keyword evidence="1" id="KW-1133">Transmembrane helix</keyword>
<keyword evidence="1" id="KW-0472">Membrane</keyword>
<keyword evidence="1" id="KW-0812">Transmembrane</keyword>
<feature type="transmembrane region" description="Helical" evidence="1">
    <location>
        <begin position="102"/>
        <end position="126"/>
    </location>
</feature>
<proteinExistence type="predicted"/>
<reference evidence="2" key="1">
    <citation type="journal article" date="2012" name="Science">
        <title>Fermentation, hydrogen, and sulfur metabolism in multiple uncultivated bacterial phyla.</title>
        <authorList>
            <person name="Wrighton K.C."/>
            <person name="Thomas B.C."/>
            <person name="Sharon I."/>
            <person name="Miller C.S."/>
            <person name="Castelle C.J."/>
            <person name="VerBerkmoes N.C."/>
            <person name="Wilkins M.J."/>
            <person name="Hettich R.L."/>
            <person name="Lipton M.S."/>
            <person name="Williams K.H."/>
            <person name="Long P.E."/>
            <person name="Banfield J.F."/>
        </authorList>
    </citation>
    <scope>NUCLEOTIDE SEQUENCE [LARGE SCALE GENOMIC DNA]</scope>
</reference>
<gene>
    <name evidence="2" type="ORF">ACD_71C00214G0001</name>
</gene>
<feature type="transmembrane region" description="Helical" evidence="1">
    <location>
        <begin position="70"/>
        <end position="90"/>
    </location>
</feature>
<dbReference type="AlphaFoldDB" id="K1YMN1"/>
<name>K1YMN1_9BACT</name>
<comment type="caution">
    <text evidence="2">The sequence shown here is derived from an EMBL/GenBank/DDBJ whole genome shotgun (WGS) entry which is preliminary data.</text>
</comment>
<sequence>MLLRGTKQSKFKIATLRSRWQISDIKLLKHKWNASVWRMQFKGVILTTLCVMPVKTMTKNNGWHLLSTFYMSWLLLPYTYKLFSNLLLYSIENFMRISGKKLVILSLTLISTCAVALGGTYALGFFQDWTWTNAAQTQTSLVQTLRMQAIQQLIDNKFTHFATMPFGPGNDNMHITGSMTYPDYPDYVVKTNIFLQDDLDVLLAKKMKEQPVARSF</sequence>
<dbReference type="EMBL" id="AMFJ01028945">
    <property type="protein sequence ID" value="EKD44205.1"/>
    <property type="molecule type" value="Genomic_DNA"/>
</dbReference>
<protein>
    <submittedName>
        <fullName evidence="2">Uncharacterized protein</fullName>
    </submittedName>
</protein>